<evidence type="ECO:0000256" key="5">
    <source>
        <dbReference type="ARBA" id="ARBA00023136"/>
    </source>
</evidence>
<dbReference type="GO" id="GO:0016192">
    <property type="term" value="P:vesicle-mediated transport"/>
    <property type="evidence" value="ECO:0007669"/>
    <property type="project" value="TreeGrafter"/>
</dbReference>
<accession>A0AAN8WTI0</accession>
<dbReference type="Pfam" id="PF05832">
    <property type="entry name" value="DUF846"/>
    <property type="match status" value="1"/>
</dbReference>
<feature type="transmembrane region" description="Helical" evidence="6">
    <location>
        <begin position="118"/>
        <end position="139"/>
    </location>
</feature>
<feature type="transmembrane region" description="Helical" evidence="6">
    <location>
        <begin position="145"/>
        <end position="164"/>
    </location>
</feature>
<comment type="similarity">
    <text evidence="2 6">Belongs to the TVP23 family.</text>
</comment>
<dbReference type="AlphaFoldDB" id="A0AAN8WTI0"/>
<dbReference type="PANTHER" id="PTHR13019">
    <property type="entry name" value="GOLGI APPARATUS MEMBRANE PROTEIN TVP23"/>
    <property type="match status" value="1"/>
</dbReference>
<proteinExistence type="inferred from homology"/>
<dbReference type="GO" id="GO:0000139">
    <property type="term" value="C:Golgi membrane"/>
    <property type="evidence" value="ECO:0007669"/>
    <property type="project" value="TreeGrafter"/>
</dbReference>
<evidence type="ECO:0000256" key="4">
    <source>
        <dbReference type="ARBA" id="ARBA00022989"/>
    </source>
</evidence>
<evidence type="ECO:0000256" key="1">
    <source>
        <dbReference type="ARBA" id="ARBA00004141"/>
    </source>
</evidence>
<dbReference type="PANTHER" id="PTHR13019:SF25">
    <property type="entry name" value="GOLGI APPARATUS MEMBRANE PROTEIN TVP23 HOMOLOG"/>
    <property type="match status" value="1"/>
</dbReference>
<feature type="region of interest" description="Disordered" evidence="7">
    <location>
        <begin position="1"/>
        <end position="22"/>
    </location>
</feature>
<dbReference type="GO" id="GO:0009306">
    <property type="term" value="P:protein secretion"/>
    <property type="evidence" value="ECO:0007669"/>
    <property type="project" value="TreeGrafter"/>
</dbReference>
<evidence type="ECO:0000256" key="6">
    <source>
        <dbReference type="RuleBase" id="RU361206"/>
    </source>
</evidence>
<protein>
    <recommendedName>
        <fullName evidence="6">Golgi apparatus membrane protein TVP23 homolog</fullName>
    </recommendedName>
</protein>
<dbReference type="Proteomes" id="UP001381693">
    <property type="component" value="Unassembled WGS sequence"/>
</dbReference>
<organism evidence="8 9">
    <name type="scientific">Halocaridina rubra</name>
    <name type="common">Hawaiian red shrimp</name>
    <dbReference type="NCBI Taxonomy" id="373956"/>
    <lineage>
        <taxon>Eukaryota</taxon>
        <taxon>Metazoa</taxon>
        <taxon>Ecdysozoa</taxon>
        <taxon>Arthropoda</taxon>
        <taxon>Crustacea</taxon>
        <taxon>Multicrustacea</taxon>
        <taxon>Malacostraca</taxon>
        <taxon>Eumalacostraca</taxon>
        <taxon>Eucarida</taxon>
        <taxon>Decapoda</taxon>
        <taxon>Pleocyemata</taxon>
        <taxon>Caridea</taxon>
        <taxon>Atyoidea</taxon>
        <taxon>Atyidae</taxon>
        <taxon>Halocaridina</taxon>
    </lineage>
</organism>
<comment type="caution">
    <text evidence="8">The sequence shown here is derived from an EMBL/GenBank/DDBJ whole genome shotgun (WGS) entry which is preliminary data.</text>
</comment>
<dbReference type="EMBL" id="JAXCGZ010015581">
    <property type="protein sequence ID" value="KAK7070046.1"/>
    <property type="molecule type" value="Genomic_DNA"/>
</dbReference>
<keyword evidence="3 6" id="KW-0812">Transmembrane</keyword>
<name>A0AAN8WTI0_HALRR</name>
<feature type="transmembrane region" description="Helical" evidence="6">
    <location>
        <begin position="42"/>
        <end position="66"/>
    </location>
</feature>
<keyword evidence="9" id="KW-1185">Reference proteome</keyword>
<keyword evidence="5 6" id="KW-0472">Membrane</keyword>
<sequence length="211" mass="23589">MAAGTPLLENEPLGFGEEDEPRGKLKHPLVTTFHLLFRLSALLAYELCGFFSNGFIGSFIVIVVLLSMDFWTIKNITGRLMVGLRWWNYIDDEGQSHWVFEARKGGLQGRVSQTEVRVFWAALVVFPIIWSILFLIALFSFNLKWAMVVLIALTLSGSNLYGYLRCKLGKSDSITQSIKNMASGLVQKQMMSNVANMFTRAPPTTGPSSTV</sequence>
<evidence type="ECO:0000256" key="3">
    <source>
        <dbReference type="ARBA" id="ARBA00022692"/>
    </source>
</evidence>
<gene>
    <name evidence="8" type="primary">TVP23B</name>
    <name evidence="8" type="ORF">SK128_007948</name>
</gene>
<dbReference type="InterPro" id="IPR008564">
    <property type="entry name" value="TVP23-like"/>
</dbReference>
<evidence type="ECO:0000256" key="7">
    <source>
        <dbReference type="SAM" id="MobiDB-lite"/>
    </source>
</evidence>
<keyword evidence="4 6" id="KW-1133">Transmembrane helix</keyword>
<evidence type="ECO:0000256" key="2">
    <source>
        <dbReference type="ARBA" id="ARBA00005467"/>
    </source>
</evidence>
<comment type="subcellular location">
    <subcellularLocation>
        <location evidence="1 6">Membrane</location>
        <topology evidence="1 6">Multi-pass membrane protein</topology>
    </subcellularLocation>
</comment>
<evidence type="ECO:0000313" key="9">
    <source>
        <dbReference type="Proteomes" id="UP001381693"/>
    </source>
</evidence>
<reference evidence="8 9" key="1">
    <citation type="submission" date="2023-11" db="EMBL/GenBank/DDBJ databases">
        <title>Halocaridina rubra genome assembly.</title>
        <authorList>
            <person name="Smith C."/>
        </authorList>
    </citation>
    <scope>NUCLEOTIDE SEQUENCE [LARGE SCALE GENOMIC DNA]</scope>
    <source>
        <strain evidence="8">EP-1</strain>
        <tissue evidence="8">Whole</tissue>
    </source>
</reference>
<evidence type="ECO:0000313" key="8">
    <source>
        <dbReference type="EMBL" id="KAK7070046.1"/>
    </source>
</evidence>